<dbReference type="PANTHER" id="PTHR30346">
    <property type="entry name" value="TRANSCRIPTIONAL DUAL REGULATOR HCAR-RELATED"/>
    <property type="match status" value="1"/>
</dbReference>
<organism evidence="6 7">
    <name type="scientific">Schleiferilactobacillus shenzhenensis LY-73</name>
    <dbReference type="NCBI Taxonomy" id="1231336"/>
    <lineage>
        <taxon>Bacteria</taxon>
        <taxon>Bacillati</taxon>
        <taxon>Bacillota</taxon>
        <taxon>Bacilli</taxon>
        <taxon>Lactobacillales</taxon>
        <taxon>Lactobacillaceae</taxon>
        <taxon>Schleiferilactobacillus</taxon>
    </lineage>
</organism>
<dbReference type="SUPFAM" id="SSF46785">
    <property type="entry name" value="Winged helix' DNA-binding domain"/>
    <property type="match status" value="1"/>
</dbReference>
<evidence type="ECO:0000256" key="1">
    <source>
        <dbReference type="ARBA" id="ARBA00009437"/>
    </source>
</evidence>
<reference evidence="7" key="1">
    <citation type="journal article" date="2013" name="Genome Announc.">
        <title>Whole-Genome Sequencing of Lactobacillus shenzhenensis Strain LY-73T.</title>
        <authorList>
            <person name="Lin Z."/>
            <person name="Liu Z."/>
            <person name="Yang R."/>
            <person name="Zou Y."/>
            <person name="Wan D."/>
            <person name="Chen J."/>
            <person name="Guo M."/>
            <person name="Zhao J."/>
            <person name="Fang C."/>
            <person name="Yang R."/>
            <person name="Liu F."/>
        </authorList>
    </citation>
    <scope>NUCLEOTIDE SEQUENCE [LARGE SCALE GENOMIC DNA]</scope>
    <source>
        <strain evidence="7">LY-73</strain>
    </source>
</reference>
<evidence type="ECO:0000256" key="3">
    <source>
        <dbReference type="ARBA" id="ARBA00023125"/>
    </source>
</evidence>
<dbReference type="FunFam" id="1.10.10.10:FF:000001">
    <property type="entry name" value="LysR family transcriptional regulator"/>
    <property type="match status" value="1"/>
</dbReference>
<feature type="domain" description="HTH lysR-type" evidence="5">
    <location>
        <begin position="7"/>
        <end position="64"/>
    </location>
</feature>
<dbReference type="InterPro" id="IPR000847">
    <property type="entry name" value="LysR_HTH_N"/>
</dbReference>
<dbReference type="Proteomes" id="UP000030647">
    <property type="component" value="Unassembled WGS sequence"/>
</dbReference>
<evidence type="ECO:0000256" key="2">
    <source>
        <dbReference type="ARBA" id="ARBA00023015"/>
    </source>
</evidence>
<dbReference type="CDD" id="cd05466">
    <property type="entry name" value="PBP2_LTTR_substrate"/>
    <property type="match status" value="1"/>
</dbReference>
<dbReference type="InterPro" id="IPR036390">
    <property type="entry name" value="WH_DNA-bd_sf"/>
</dbReference>
<dbReference type="InterPro" id="IPR005119">
    <property type="entry name" value="LysR_subst-bd"/>
</dbReference>
<keyword evidence="3" id="KW-0238">DNA-binding</keyword>
<proteinExistence type="inferred from homology"/>
<dbReference type="eggNOG" id="COG0583">
    <property type="taxonomic scope" value="Bacteria"/>
</dbReference>
<evidence type="ECO:0000256" key="4">
    <source>
        <dbReference type="ARBA" id="ARBA00023163"/>
    </source>
</evidence>
<dbReference type="Pfam" id="PF03466">
    <property type="entry name" value="LysR_substrate"/>
    <property type="match status" value="1"/>
</dbReference>
<dbReference type="Gene3D" id="3.40.190.290">
    <property type="match status" value="1"/>
</dbReference>
<keyword evidence="4" id="KW-0804">Transcription</keyword>
<sequence length="296" mass="31838">MEGRKPMELHTLRSFVAIVDAGTMTAAAALLHISQPALSRQISDLENELHTPLFDRAGRGLSLTPAGTYLVSRARQILALADGTAAALNQQTPLSGPLTIGLGESALNRQVIQAAAQLCREHPAVQLHLYSGNADDIFERLDRGVLDFGVVIDPADKNKYAWAPLTGRNIWGLTVPPASPLAKRPAITRAVFRHTPLIISDRSPVQQMLENWLGAPLGKDQVVGRFNLIFNAAILAETGMGAVVGISHLTETVAPGLRFIPFTPELSTGMTLIWPKNTVLSPPARAFLKVFTQSPA</sequence>
<dbReference type="AlphaFoldDB" id="U4TTH7"/>
<dbReference type="EMBL" id="KI271588">
    <property type="protein sequence ID" value="ERL65193.1"/>
    <property type="molecule type" value="Genomic_DNA"/>
</dbReference>
<protein>
    <submittedName>
        <fullName evidence="6">BudR</fullName>
    </submittedName>
</protein>
<dbReference type="STRING" id="1231336.L248_2868"/>
<accession>U4TTH7</accession>
<dbReference type="Gene3D" id="1.10.10.10">
    <property type="entry name" value="Winged helix-like DNA-binding domain superfamily/Winged helix DNA-binding domain"/>
    <property type="match status" value="1"/>
</dbReference>
<dbReference type="HOGENOM" id="CLU_039613_6_2_9"/>
<evidence type="ECO:0000259" key="5">
    <source>
        <dbReference type="PROSITE" id="PS50931"/>
    </source>
</evidence>
<gene>
    <name evidence="6" type="primary">budR</name>
    <name evidence="6" type="ORF">L248_2868</name>
</gene>
<evidence type="ECO:0000313" key="6">
    <source>
        <dbReference type="EMBL" id="ERL65193.1"/>
    </source>
</evidence>
<dbReference type="Pfam" id="PF00126">
    <property type="entry name" value="HTH_1"/>
    <property type="match status" value="1"/>
</dbReference>
<name>U4TTH7_9LACO</name>
<keyword evidence="2" id="KW-0805">Transcription regulation</keyword>
<dbReference type="InterPro" id="IPR036388">
    <property type="entry name" value="WH-like_DNA-bd_sf"/>
</dbReference>
<comment type="similarity">
    <text evidence="1">Belongs to the LysR transcriptional regulatory family.</text>
</comment>
<dbReference type="GO" id="GO:0003700">
    <property type="term" value="F:DNA-binding transcription factor activity"/>
    <property type="evidence" value="ECO:0007669"/>
    <property type="project" value="InterPro"/>
</dbReference>
<keyword evidence="7" id="KW-1185">Reference proteome</keyword>
<dbReference type="GO" id="GO:0003677">
    <property type="term" value="F:DNA binding"/>
    <property type="evidence" value="ECO:0007669"/>
    <property type="project" value="UniProtKB-KW"/>
</dbReference>
<dbReference type="PANTHER" id="PTHR30346:SF28">
    <property type="entry name" value="HTH-TYPE TRANSCRIPTIONAL REGULATOR CYNR"/>
    <property type="match status" value="1"/>
</dbReference>
<dbReference type="SUPFAM" id="SSF53850">
    <property type="entry name" value="Periplasmic binding protein-like II"/>
    <property type="match status" value="1"/>
</dbReference>
<evidence type="ECO:0000313" key="7">
    <source>
        <dbReference type="Proteomes" id="UP000030647"/>
    </source>
</evidence>
<dbReference type="PRINTS" id="PR00039">
    <property type="entry name" value="HTHLYSR"/>
</dbReference>
<dbReference type="GO" id="GO:0032993">
    <property type="term" value="C:protein-DNA complex"/>
    <property type="evidence" value="ECO:0007669"/>
    <property type="project" value="TreeGrafter"/>
</dbReference>
<dbReference type="PROSITE" id="PS50931">
    <property type="entry name" value="HTH_LYSR"/>
    <property type="match status" value="1"/>
</dbReference>